<name>B3RX07_TRIAD</name>
<dbReference type="PANTHER" id="PTHR12972">
    <property type="entry name" value="DOWNSTREAM NEIGHBOR OF SON"/>
    <property type="match status" value="1"/>
</dbReference>
<evidence type="ECO:0000256" key="5">
    <source>
        <dbReference type="SAM" id="MobiDB-lite"/>
    </source>
</evidence>
<dbReference type="RefSeq" id="XP_002112676.1">
    <property type="nucleotide sequence ID" value="XM_002112640.1"/>
</dbReference>
<dbReference type="PRINTS" id="PR02064">
    <property type="entry name" value="DONSON"/>
</dbReference>
<dbReference type="PhylomeDB" id="B3RX07"/>
<evidence type="ECO:0008006" key="8">
    <source>
        <dbReference type="Google" id="ProtNLM"/>
    </source>
</evidence>
<evidence type="ECO:0000313" key="7">
    <source>
        <dbReference type="Proteomes" id="UP000009022"/>
    </source>
</evidence>
<organism evidence="6 7">
    <name type="scientific">Trichoplax adhaerens</name>
    <name type="common">Trichoplax reptans</name>
    <dbReference type="NCBI Taxonomy" id="10228"/>
    <lineage>
        <taxon>Eukaryota</taxon>
        <taxon>Metazoa</taxon>
        <taxon>Placozoa</taxon>
        <taxon>Uniplacotomia</taxon>
        <taxon>Trichoplacea</taxon>
        <taxon>Trichoplacidae</taxon>
        <taxon>Trichoplax</taxon>
    </lineage>
</organism>
<dbReference type="PANTHER" id="PTHR12972:SF0">
    <property type="entry name" value="PROTEIN DOWNSTREAM NEIGHBOR OF SON"/>
    <property type="match status" value="1"/>
</dbReference>
<evidence type="ECO:0000256" key="4">
    <source>
        <dbReference type="ARBA" id="ARBA00025806"/>
    </source>
</evidence>
<dbReference type="InterPro" id="IPR024861">
    <property type="entry name" value="Donson"/>
</dbReference>
<dbReference type="AlphaFoldDB" id="B3RX07"/>
<comment type="similarity">
    <text evidence="4">Belongs to the DONSON family.</text>
</comment>
<sequence length="552" mass="61894">MGRLGKALACQENEETPTKSSPSSSQSPKWNKPNDIIRLRLQKRRKSRKTPSASHQRQVLQVVDTNVQEDSHGDPGSHSFPGDQLESHEMKVKQSDQQPSLFDAIDHFQQEKKFNMAADHAIENAIPSRHFNDMQELSKLNFGTSLPVDWSLKLSCRFICQTPLQWCNNITSNDEIMAVTNFVRCCNQSELNNQPDNLGTLLKQYLLTWCHPVLPGIELFPRTGRKPSKLSQAGPIVTNEQMLKAMMSNWKESFYSIYHMTRCQKCPYFYLCTHQFSILFIAEGINGSPSITAIVSSTTSGFRQLLSNEGIQFHAVGRKGNEQEATDEYKDNFVVSDDEFDVNSDSDSLTGNAEDDESHLDCHNVNDINDRQKASALRIEGSSHVHAFYNFLLNYKNLVAPIGWQAGIPPTILSPVAFCGGTLKPLTFKCNKMKQPNILGKTEEKSYLEISGPVIPCQFIRICNLLRSAHGNNMKASIKCLESTSVFNTSGHSMLDDSNSNHLPDEVMPVAKLQNYNLSEVMLKQLASKNSLDGKSIKSVQLINGNFHWSTA</sequence>
<dbReference type="OMA" id="WCLKTRV"/>
<proteinExistence type="inferred from homology"/>
<keyword evidence="3" id="KW-0539">Nucleus</keyword>
<feature type="compositionally biased region" description="Polar residues" evidence="5">
    <location>
        <begin position="50"/>
        <end position="68"/>
    </location>
</feature>
<protein>
    <recommendedName>
        <fullName evidence="8">Protein downstream neighbor of Son</fullName>
    </recommendedName>
</protein>
<accession>B3RX07</accession>
<evidence type="ECO:0000256" key="2">
    <source>
        <dbReference type="ARBA" id="ARBA00022473"/>
    </source>
</evidence>
<dbReference type="HOGENOM" id="CLU_493762_0_0_1"/>
<reference evidence="6 7" key="1">
    <citation type="journal article" date="2008" name="Nature">
        <title>The Trichoplax genome and the nature of placozoans.</title>
        <authorList>
            <person name="Srivastava M."/>
            <person name="Begovic E."/>
            <person name="Chapman J."/>
            <person name="Putnam N.H."/>
            <person name="Hellsten U."/>
            <person name="Kawashima T."/>
            <person name="Kuo A."/>
            <person name="Mitros T."/>
            <person name="Salamov A."/>
            <person name="Carpenter M.L."/>
            <person name="Signorovitch A.Y."/>
            <person name="Moreno M.A."/>
            <person name="Kamm K."/>
            <person name="Grimwood J."/>
            <person name="Schmutz J."/>
            <person name="Shapiro H."/>
            <person name="Grigoriev I.V."/>
            <person name="Buss L.W."/>
            <person name="Schierwater B."/>
            <person name="Dellaporta S.L."/>
            <person name="Rokhsar D.S."/>
        </authorList>
    </citation>
    <scope>NUCLEOTIDE SEQUENCE [LARGE SCALE GENOMIC DNA]</scope>
    <source>
        <strain evidence="6 7">Grell-BS-1999</strain>
    </source>
</reference>
<dbReference type="OrthoDB" id="534063at2759"/>
<evidence type="ECO:0000256" key="1">
    <source>
        <dbReference type="ARBA" id="ARBA00004123"/>
    </source>
</evidence>
<comment type="subcellular location">
    <subcellularLocation>
        <location evidence="1">Nucleus</location>
    </subcellularLocation>
</comment>
<feature type="region of interest" description="Disordered" evidence="5">
    <location>
        <begin position="1"/>
        <end position="96"/>
    </location>
</feature>
<dbReference type="InParanoid" id="B3RX07"/>
<dbReference type="eggNOG" id="KOG4734">
    <property type="taxonomic scope" value="Eukaryota"/>
</dbReference>
<feature type="compositionally biased region" description="Basic residues" evidence="5">
    <location>
        <begin position="40"/>
        <end position="49"/>
    </location>
</feature>
<dbReference type="KEGG" id="tad:TRIADDRAFT_56951"/>
<keyword evidence="7" id="KW-1185">Reference proteome</keyword>
<dbReference type="GO" id="GO:0033260">
    <property type="term" value="P:nuclear DNA replication"/>
    <property type="evidence" value="ECO:0000318"/>
    <property type="project" value="GO_Central"/>
</dbReference>
<evidence type="ECO:0000313" key="6">
    <source>
        <dbReference type="EMBL" id="EDV24786.1"/>
    </source>
</evidence>
<feature type="compositionally biased region" description="Low complexity" evidence="5">
    <location>
        <begin position="18"/>
        <end position="34"/>
    </location>
</feature>
<dbReference type="GO" id="GO:0005634">
    <property type="term" value="C:nucleus"/>
    <property type="evidence" value="ECO:0000318"/>
    <property type="project" value="GO_Central"/>
</dbReference>
<dbReference type="Proteomes" id="UP000009022">
    <property type="component" value="Unassembled WGS sequence"/>
</dbReference>
<dbReference type="EMBL" id="DS985245">
    <property type="protein sequence ID" value="EDV24786.1"/>
    <property type="molecule type" value="Genomic_DNA"/>
</dbReference>
<evidence type="ECO:0000256" key="3">
    <source>
        <dbReference type="ARBA" id="ARBA00023242"/>
    </source>
</evidence>
<keyword evidence="2" id="KW-0217">Developmental protein</keyword>
<feature type="compositionally biased region" description="Basic and acidic residues" evidence="5">
    <location>
        <begin position="85"/>
        <end position="94"/>
    </location>
</feature>
<dbReference type="CTD" id="6754329"/>
<gene>
    <name evidence="6" type="ORF">TRIADDRAFT_56951</name>
</gene>
<dbReference type="STRING" id="10228.B3RX07"/>
<dbReference type="GeneID" id="6754329"/>